<evidence type="ECO:0000256" key="3">
    <source>
        <dbReference type="ARBA" id="ARBA00022729"/>
    </source>
</evidence>
<comment type="subcellular location">
    <subcellularLocation>
        <location evidence="1">Periplasm</location>
    </subcellularLocation>
</comment>
<proteinExistence type="inferred from homology"/>
<evidence type="ECO:0000313" key="10">
    <source>
        <dbReference type="EMBL" id="MEO3989994.1"/>
    </source>
</evidence>
<protein>
    <submittedName>
        <fullName evidence="10">Fimbria/pilus periplasmic chaperone</fullName>
    </submittedName>
</protein>
<dbReference type="InterPro" id="IPR008962">
    <property type="entry name" value="PapD-like_sf"/>
</dbReference>
<dbReference type="RefSeq" id="WP_347794449.1">
    <property type="nucleotide sequence ID" value="NZ_JAYMYY010000002.1"/>
</dbReference>
<evidence type="ECO:0000256" key="7">
    <source>
        <dbReference type="SAM" id="SignalP"/>
    </source>
</evidence>
<dbReference type="PRINTS" id="PR00969">
    <property type="entry name" value="CHAPERONPILI"/>
</dbReference>
<evidence type="ECO:0000256" key="6">
    <source>
        <dbReference type="ARBA" id="ARBA00023319"/>
    </source>
</evidence>
<name>A0ABV0HHN9_9ENTR</name>
<comment type="similarity">
    <text evidence="2">Belongs to the periplasmic pilus chaperone family.</text>
</comment>
<keyword evidence="5" id="KW-0143">Chaperone</keyword>
<reference evidence="10 11" key="1">
    <citation type="submission" date="2024-01" db="EMBL/GenBank/DDBJ databases">
        <title>Pseudocitrobacter sp. Endophytic strain Cyp-38L.</title>
        <authorList>
            <person name="Amer M.A."/>
            <person name="Hamed S.M."/>
        </authorList>
    </citation>
    <scope>NUCLEOTIDE SEQUENCE [LARGE SCALE GENOMIC DNA]</scope>
    <source>
        <strain evidence="10 11">Cyp38S</strain>
    </source>
</reference>
<dbReference type="SUPFAM" id="SSF49584">
    <property type="entry name" value="Periplasmic chaperone C-domain"/>
    <property type="match status" value="1"/>
</dbReference>
<dbReference type="Pfam" id="PF02753">
    <property type="entry name" value="PapD_C"/>
    <property type="match status" value="1"/>
</dbReference>
<evidence type="ECO:0000256" key="2">
    <source>
        <dbReference type="ARBA" id="ARBA00007399"/>
    </source>
</evidence>
<feature type="chain" id="PRO_5045177678" evidence="7">
    <location>
        <begin position="22"/>
        <end position="224"/>
    </location>
</feature>
<dbReference type="PANTHER" id="PTHR30251">
    <property type="entry name" value="PILUS ASSEMBLY CHAPERONE"/>
    <property type="match status" value="1"/>
</dbReference>
<dbReference type="InterPro" id="IPR016147">
    <property type="entry name" value="Pili_assmbl_chaperone_N"/>
</dbReference>
<evidence type="ECO:0000256" key="1">
    <source>
        <dbReference type="ARBA" id="ARBA00004418"/>
    </source>
</evidence>
<organism evidence="10 11">
    <name type="scientific">Pseudocitrobacter cyperus</name>
    <dbReference type="NCBI Taxonomy" id="3112843"/>
    <lineage>
        <taxon>Bacteria</taxon>
        <taxon>Pseudomonadati</taxon>
        <taxon>Pseudomonadota</taxon>
        <taxon>Gammaproteobacteria</taxon>
        <taxon>Enterobacterales</taxon>
        <taxon>Enterobacteriaceae</taxon>
        <taxon>Pseudocitrobacter</taxon>
    </lineage>
</organism>
<keyword evidence="11" id="KW-1185">Reference proteome</keyword>
<keyword evidence="3 7" id="KW-0732">Signal</keyword>
<dbReference type="PANTHER" id="PTHR30251:SF9">
    <property type="entry name" value="CHAPERONE PROTEIN CAF1M"/>
    <property type="match status" value="1"/>
</dbReference>
<dbReference type="InterPro" id="IPR050643">
    <property type="entry name" value="Periplasmic_pilus_chap"/>
</dbReference>
<evidence type="ECO:0000259" key="8">
    <source>
        <dbReference type="Pfam" id="PF00345"/>
    </source>
</evidence>
<keyword evidence="4" id="KW-0574">Periplasm</keyword>
<comment type="caution">
    <text evidence="10">The sequence shown here is derived from an EMBL/GenBank/DDBJ whole genome shotgun (WGS) entry which is preliminary data.</text>
</comment>
<dbReference type="Proteomes" id="UP001444146">
    <property type="component" value="Unassembled WGS sequence"/>
</dbReference>
<dbReference type="InterPro" id="IPR013783">
    <property type="entry name" value="Ig-like_fold"/>
</dbReference>
<feature type="domain" description="Pili assembly chaperone N-terminal" evidence="8">
    <location>
        <begin position="23"/>
        <end position="140"/>
    </location>
</feature>
<sequence length="224" mass="24741">MKIFLRASLILCALFSIPAQADVTIGATRVIYPGGAKDATITVENANSDAPFLIQSWVRSDNASAEEVPFIVTPPLFRLNARQKNVLRIINTGGNLPQDRESLFWLNIKAIPTSVPEDQQNKLVLAVKSEFKLIYRPKALTQKPEDVTDKLRWQQQGGRLIVNNPTAYYMNLANVTVGGVKIKEARYLAPFSNDQFSLPSGAHGQVTWALINDFGGTGPQHKQP</sequence>
<dbReference type="InterPro" id="IPR001829">
    <property type="entry name" value="Pili_assmbl_chaperone_bac"/>
</dbReference>
<dbReference type="SUPFAM" id="SSF49354">
    <property type="entry name" value="PapD-like"/>
    <property type="match status" value="1"/>
</dbReference>
<evidence type="ECO:0000259" key="9">
    <source>
        <dbReference type="Pfam" id="PF02753"/>
    </source>
</evidence>
<evidence type="ECO:0000256" key="4">
    <source>
        <dbReference type="ARBA" id="ARBA00022764"/>
    </source>
</evidence>
<evidence type="ECO:0000313" key="11">
    <source>
        <dbReference type="Proteomes" id="UP001444146"/>
    </source>
</evidence>
<dbReference type="InterPro" id="IPR036316">
    <property type="entry name" value="Pili_assmbl_chap_C_dom_sf"/>
</dbReference>
<dbReference type="InterPro" id="IPR016148">
    <property type="entry name" value="Pili_assmbl_chaperone_C"/>
</dbReference>
<dbReference type="EMBL" id="JAYMYY010000002">
    <property type="protein sequence ID" value="MEO3989994.1"/>
    <property type="molecule type" value="Genomic_DNA"/>
</dbReference>
<feature type="signal peptide" evidence="7">
    <location>
        <begin position="1"/>
        <end position="21"/>
    </location>
</feature>
<evidence type="ECO:0000256" key="5">
    <source>
        <dbReference type="ARBA" id="ARBA00023186"/>
    </source>
</evidence>
<dbReference type="Pfam" id="PF00345">
    <property type="entry name" value="PapD_N"/>
    <property type="match status" value="1"/>
</dbReference>
<accession>A0ABV0HHN9</accession>
<keyword evidence="6" id="KW-0393">Immunoglobulin domain</keyword>
<feature type="domain" description="Pili assembly chaperone C-terminal" evidence="9">
    <location>
        <begin position="162"/>
        <end position="217"/>
    </location>
</feature>
<dbReference type="Gene3D" id="2.60.40.10">
    <property type="entry name" value="Immunoglobulins"/>
    <property type="match status" value="2"/>
</dbReference>
<gene>
    <name evidence="10" type="ORF">VSR74_09220</name>
</gene>